<comment type="caution">
    <text evidence="2">The sequence shown here is derived from an EMBL/GenBank/DDBJ whole genome shotgun (WGS) entry which is preliminary data.</text>
</comment>
<dbReference type="PROSITE" id="PS51257">
    <property type="entry name" value="PROKAR_LIPOPROTEIN"/>
    <property type="match status" value="1"/>
</dbReference>
<feature type="chain" id="PRO_5040378287" evidence="1">
    <location>
        <begin position="19"/>
        <end position="66"/>
    </location>
</feature>
<dbReference type="EMBL" id="CAJVRL010000088">
    <property type="protein sequence ID" value="CAG8959085.1"/>
    <property type="molecule type" value="Genomic_DNA"/>
</dbReference>
<dbReference type="Proteomes" id="UP000696280">
    <property type="component" value="Unassembled WGS sequence"/>
</dbReference>
<name>A0A9N9L7E8_9HELO</name>
<reference evidence="2" key="1">
    <citation type="submission" date="2021-07" db="EMBL/GenBank/DDBJ databases">
        <authorList>
            <person name="Durling M."/>
        </authorList>
    </citation>
    <scope>NUCLEOTIDE SEQUENCE</scope>
</reference>
<gene>
    <name evidence="2" type="ORF">HYFRA_00012866</name>
</gene>
<sequence length="66" mass="6616">MKFTIALTVLSVIAAASAQACTGSFAQLEDPAARALVASPAVVGAECFANRALSKAAETSFNLATV</sequence>
<evidence type="ECO:0000256" key="1">
    <source>
        <dbReference type="SAM" id="SignalP"/>
    </source>
</evidence>
<protein>
    <submittedName>
        <fullName evidence="2">Uncharacterized protein</fullName>
    </submittedName>
</protein>
<proteinExistence type="predicted"/>
<evidence type="ECO:0000313" key="2">
    <source>
        <dbReference type="EMBL" id="CAG8959085.1"/>
    </source>
</evidence>
<evidence type="ECO:0000313" key="3">
    <source>
        <dbReference type="Proteomes" id="UP000696280"/>
    </source>
</evidence>
<keyword evidence="1" id="KW-0732">Signal</keyword>
<dbReference type="AlphaFoldDB" id="A0A9N9L7E8"/>
<keyword evidence="3" id="KW-1185">Reference proteome</keyword>
<accession>A0A9N9L7E8</accession>
<organism evidence="2 3">
    <name type="scientific">Hymenoscyphus fraxineus</name>
    <dbReference type="NCBI Taxonomy" id="746836"/>
    <lineage>
        <taxon>Eukaryota</taxon>
        <taxon>Fungi</taxon>
        <taxon>Dikarya</taxon>
        <taxon>Ascomycota</taxon>
        <taxon>Pezizomycotina</taxon>
        <taxon>Leotiomycetes</taxon>
        <taxon>Helotiales</taxon>
        <taxon>Helotiaceae</taxon>
        <taxon>Hymenoscyphus</taxon>
    </lineage>
</organism>
<feature type="signal peptide" evidence="1">
    <location>
        <begin position="1"/>
        <end position="18"/>
    </location>
</feature>